<reference evidence="2" key="1">
    <citation type="journal article" date="2019" name="Environ. Microbiol.">
        <title>Fungal ecological strategies reflected in gene transcription - a case study of two litter decomposers.</title>
        <authorList>
            <person name="Barbi F."/>
            <person name="Kohler A."/>
            <person name="Barry K."/>
            <person name="Baskaran P."/>
            <person name="Daum C."/>
            <person name="Fauchery L."/>
            <person name="Ihrmark K."/>
            <person name="Kuo A."/>
            <person name="LaButti K."/>
            <person name="Lipzen A."/>
            <person name="Morin E."/>
            <person name="Grigoriev I.V."/>
            <person name="Henrissat B."/>
            <person name="Lindahl B."/>
            <person name="Martin F."/>
        </authorList>
    </citation>
    <scope>NUCLEOTIDE SEQUENCE</scope>
    <source>
        <strain evidence="2">JB14</strain>
    </source>
</reference>
<proteinExistence type="predicted"/>
<evidence type="ECO:0000313" key="3">
    <source>
        <dbReference type="Proteomes" id="UP000799118"/>
    </source>
</evidence>
<keyword evidence="3" id="KW-1185">Reference proteome</keyword>
<evidence type="ECO:0000256" key="1">
    <source>
        <dbReference type="SAM" id="MobiDB-lite"/>
    </source>
</evidence>
<dbReference type="EMBL" id="ML769437">
    <property type="protein sequence ID" value="KAE9402209.1"/>
    <property type="molecule type" value="Genomic_DNA"/>
</dbReference>
<feature type="region of interest" description="Disordered" evidence="1">
    <location>
        <begin position="9"/>
        <end position="36"/>
    </location>
</feature>
<dbReference type="OrthoDB" id="3061444at2759"/>
<evidence type="ECO:0000313" key="2">
    <source>
        <dbReference type="EMBL" id="KAE9402209.1"/>
    </source>
</evidence>
<name>A0A6A4HUS4_9AGAR</name>
<accession>A0A6A4HUS4</accession>
<organism evidence="2 3">
    <name type="scientific">Gymnopus androsaceus JB14</name>
    <dbReference type="NCBI Taxonomy" id="1447944"/>
    <lineage>
        <taxon>Eukaryota</taxon>
        <taxon>Fungi</taxon>
        <taxon>Dikarya</taxon>
        <taxon>Basidiomycota</taxon>
        <taxon>Agaricomycotina</taxon>
        <taxon>Agaricomycetes</taxon>
        <taxon>Agaricomycetidae</taxon>
        <taxon>Agaricales</taxon>
        <taxon>Marasmiineae</taxon>
        <taxon>Omphalotaceae</taxon>
        <taxon>Gymnopus</taxon>
    </lineage>
</organism>
<sequence>MTTLLQAIAESYPSQTSPSSSSNETETHAPHPIDLPHTSRLYKTLLQGGHFNHTSKTIESSPAWDAGVFAVRFVGVVGAGGDEGEGEQIKAMCCKGERNGTFLVAELCAALIKAMGSEENSDTNVSVHEARQKLKSWLYTSPVQKEIEEGEAKGKKVLLENIGKL</sequence>
<protein>
    <submittedName>
        <fullName evidence="2">Uncharacterized protein</fullName>
    </submittedName>
</protein>
<dbReference type="AlphaFoldDB" id="A0A6A4HUS4"/>
<gene>
    <name evidence="2" type="ORF">BT96DRAFT_563255</name>
</gene>
<feature type="compositionally biased region" description="Low complexity" evidence="1">
    <location>
        <begin position="10"/>
        <end position="24"/>
    </location>
</feature>
<dbReference type="Proteomes" id="UP000799118">
    <property type="component" value="Unassembled WGS sequence"/>
</dbReference>